<dbReference type="eggNOG" id="KOG0996">
    <property type="taxonomic scope" value="Eukaryota"/>
</dbReference>
<dbReference type="InterPro" id="IPR010935">
    <property type="entry name" value="SMC_hinge"/>
</dbReference>
<feature type="domain" description="SMC hinge" evidence="14">
    <location>
        <begin position="611"/>
        <end position="727"/>
    </location>
</feature>
<evidence type="ECO:0000256" key="1">
    <source>
        <dbReference type="ARBA" id="ARBA00004123"/>
    </source>
</evidence>
<evidence type="ECO:0000256" key="6">
    <source>
        <dbReference type="ARBA" id="ARBA00022840"/>
    </source>
</evidence>
<dbReference type="InterPro" id="IPR027417">
    <property type="entry name" value="P-loop_NTPase"/>
</dbReference>
<dbReference type="InterPro" id="IPR003395">
    <property type="entry name" value="RecF/RecN/SMC_N"/>
</dbReference>
<keyword evidence="10" id="KW-0131">Cell cycle</keyword>
<feature type="coiled-coil region" evidence="12">
    <location>
        <begin position="896"/>
        <end position="1042"/>
    </location>
</feature>
<dbReference type="Pfam" id="PF02463">
    <property type="entry name" value="SMC_N"/>
    <property type="match status" value="1"/>
</dbReference>
<feature type="region of interest" description="Disordered" evidence="13">
    <location>
        <begin position="1288"/>
        <end position="1313"/>
    </location>
</feature>
<dbReference type="SUPFAM" id="SSF75553">
    <property type="entry name" value="Smc hinge domain"/>
    <property type="match status" value="1"/>
</dbReference>
<feature type="compositionally biased region" description="Polar residues" evidence="13">
    <location>
        <begin position="765"/>
        <end position="774"/>
    </location>
</feature>
<dbReference type="PIRSF" id="PIRSF005719">
    <property type="entry name" value="SMC"/>
    <property type="match status" value="1"/>
</dbReference>
<dbReference type="SMART" id="SM00968">
    <property type="entry name" value="SMC_hinge"/>
    <property type="match status" value="1"/>
</dbReference>
<keyword evidence="7 12" id="KW-0175">Coiled coil</keyword>
<evidence type="ECO:0000256" key="7">
    <source>
        <dbReference type="ARBA" id="ARBA00023054"/>
    </source>
</evidence>
<dbReference type="PANTHER" id="PTHR18937:SF172">
    <property type="entry name" value="STRUCTURAL MAINTENANCE OF CHROMOSOMES PROTEIN"/>
    <property type="match status" value="1"/>
</dbReference>
<evidence type="ECO:0000256" key="5">
    <source>
        <dbReference type="ARBA" id="ARBA00022776"/>
    </source>
</evidence>
<dbReference type="PANTHER" id="PTHR18937">
    <property type="entry name" value="STRUCTURAL MAINTENANCE OF CHROMOSOMES SMC FAMILY MEMBER"/>
    <property type="match status" value="1"/>
</dbReference>
<feature type="region of interest" description="Disordered" evidence="13">
    <location>
        <begin position="538"/>
        <end position="572"/>
    </location>
</feature>
<evidence type="ECO:0000256" key="3">
    <source>
        <dbReference type="ARBA" id="ARBA00022618"/>
    </source>
</evidence>
<evidence type="ECO:0000256" key="2">
    <source>
        <dbReference type="ARBA" id="ARBA00006005"/>
    </source>
</evidence>
<dbReference type="SUPFAM" id="SSF52540">
    <property type="entry name" value="P-loop containing nucleoside triphosphate hydrolases"/>
    <property type="match status" value="1"/>
</dbReference>
<dbReference type="Gene3D" id="1.20.1060.20">
    <property type="match status" value="1"/>
</dbReference>
<keyword evidence="9 11" id="KW-0539">Nucleus</keyword>
<evidence type="ECO:0000256" key="11">
    <source>
        <dbReference type="PIRNR" id="PIRNR005719"/>
    </source>
</evidence>
<keyword evidence="6" id="KW-0067">ATP-binding</keyword>
<dbReference type="KEGG" id="dpx:DAPPUDRAFT_347345"/>
<dbReference type="GO" id="GO:0005524">
    <property type="term" value="F:ATP binding"/>
    <property type="evidence" value="ECO:0007669"/>
    <property type="project" value="UniProtKB-KW"/>
</dbReference>
<dbReference type="GO" id="GO:0000796">
    <property type="term" value="C:condensin complex"/>
    <property type="evidence" value="ECO:0000318"/>
    <property type="project" value="GO_Central"/>
</dbReference>
<dbReference type="Pfam" id="PF06470">
    <property type="entry name" value="SMC_hinge"/>
    <property type="match status" value="1"/>
</dbReference>
<dbReference type="GO" id="GO:0007076">
    <property type="term" value="P:mitotic chromosome condensation"/>
    <property type="evidence" value="ECO:0000318"/>
    <property type="project" value="GO_Central"/>
</dbReference>
<dbReference type="InterPro" id="IPR036277">
    <property type="entry name" value="SMC_hinge_sf"/>
</dbReference>
<keyword evidence="8" id="KW-0226">DNA condensation</keyword>
<dbReference type="GO" id="GO:0005634">
    <property type="term" value="C:nucleus"/>
    <property type="evidence" value="ECO:0007669"/>
    <property type="project" value="UniProtKB-SubCell"/>
</dbReference>
<protein>
    <recommendedName>
        <fullName evidence="11">Structural maintenance of chromosomes protein</fullName>
    </recommendedName>
</protein>
<keyword evidence="16" id="KW-1185">Reference proteome</keyword>
<dbReference type="GO" id="GO:0016887">
    <property type="term" value="F:ATP hydrolysis activity"/>
    <property type="evidence" value="ECO:0007669"/>
    <property type="project" value="InterPro"/>
</dbReference>
<proteinExistence type="inferred from homology"/>
<feature type="region of interest" description="Disordered" evidence="13">
    <location>
        <begin position="1"/>
        <end position="59"/>
    </location>
</feature>
<feature type="compositionally biased region" description="Basic and acidic residues" evidence="13">
    <location>
        <begin position="553"/>
        <end position="572"/>
    </location>
</feature>
<comment type="similarity">
    <text evidence="2">Belongs to the SMC family. SMC4 subfamily.</text>
</comment>
<evidence type="ECO:0000256" key="8">
    <source>
        <dbReference type="ARBA" id="ARBA00023067"/>
    </source>
</evidence>
<reference evidence="15 16" key="1">
    <citation type="journal article" date="2011" name="Science">
        <title>The ecoresponsive genome of Daphnia pulex.</title>
        <authorList>
            <person name="Colbourne J.K."/>
            <person name="Pfrender M.E."/>
            <person name="Gilbert D."/>
            <person name="Thomas W.K."/>
            <person name="Tucker A."/>
            <person name="Oakley T.H."/>
            <person name="Tokishita S."/>
            <person name="Aerts A."/>
            <person name="Arnold G.J."/>
            <person name="Basu M.K."/>
            <person name="Bauer D.J."/>
            <person name="Caceres C.E."/>
            <person name="Carmel L."/>
            <person name="Casola C."/>
            <person name="Choi J.H."/>
            <person name="Detter J.C."/>
            <person name="Dong Q."/>
            <person name="Dusheyko S."/>
            <person name="Eads B.D."/>
            <person name="Frohlich T."/>
            <person name="Geiler-Samerotte K.A."/>
            <person name="Gerlach D."/>
            <person name="Hatcher P."/>
            <person name="Jogdeo S."/>
            <person name="Krijgsveld J."/>
            <person name="Kriventseva E.V."/>
            <person name="Kultz D."/>
            <person name="Laforsch C."/>
            <person name="Lindquist E."/>
            <person name="Lopez J."/>
            <person name="Manak J.R."/>
            <person name="Muller J."/>
            <person name="Pangilinan J."/>
            <person name="Patwardhan R.P."/>
            <person name="Pitluck S."/>
            <person name="Pritham E.J."/>
            <person name="Rechtsteiner A."/>
            <person name="Rho M."/>
            <person name="Rogozin I.B."/>
            <person name="Sakarya O."/>
            <person name="Salamov A."/>
            <person name="Schaack S."/>
            <person name="Shapiro H."/>
            <person name="Shiga Y."/>
            <person name="Skalitzky C."/>
            <person name="Smith Z."/>
            <person name="Souvorov A."/>
            <person name="Sung W."/>
            <person name="Tang Z."/>
            <person name="Tsuchiya D."/>
            <person name="Tu H."/>
            <person name="Vos H."/>
            <person name="Wang M."/>
            <person name="Wolf Y.I."/>
            <person name="Yamagata H."/>
            <person name="Yamada T."/>
            <person name="Ye Y."/>
            <person name="Shaw J.R."/>
            <person name="Andrews J."/>
            <person name="Crease T.J."/>
            <person name="Tang H."/>
            <person name="Lucas S.M."/>
            <person name="Robertson H.M."/>
            <person name="Bork P."/>
            <person name="Koonin E.V."/>
            <person name="Zdobnov E.M."/>
            <person name="Grigoriev I.V."/>
            <person name="Lynch M."/>
            <person name="Boore J.L."/>
        </authorList>
    </citation>
    <scope>NUCLEOTIDE SEQUENCE [LARGE SCALE GENOMIC DNA]</scope>
</reference>
<sequence>MPPGKNRLEGNEDHVVDKRQKKTHEPASDTLKDPDADVVDEGGEDEDGEDRNEGGMYFGDIYIPPAPAPSLTMDASGPRLVITHIENFYFKSYAGKQVLGPFHKSFTSIIGPNGSGKSNVIDSMLFVFGYRANKIRSKSVAVLIHNSENHPNVQSCSVAVHFQMIEDINDDEFNVVPGSQFVVSRTAFKDNSSFYQINGKRVQFKHVAKLLRNQGIDLDHNRFLILQGEVEQIAMMKPKAPNEHEGGMLEFLEDIMGTSRYKQPTEELSQRVESLNTLRTEKLNRVKLVEKEKDELEGPKNEAVAYIKLENDLAQFKYNLQQLYTHQSLKVIADSEQKKEKVNEEMGDLKTRLEELTLFKSQKDKDLKQCSKEHEEANRKLEKSVEKVASLIKDDEKMVEDYRLINTSRKKAKETIVSEKAKFEELSKIPEKNTKEIAELEKVLVDLEKKKEKEEKHFNEIMSNLQTETQGLQDEKQQHELELVQLKKAVNETQAQMDVAQSELDIYLSTEKKEKNVLDSMKEQLEKASQNYTERHRNLQELESNNPKWAKSLSEKQTELQKVTNEDKSKSEELRNIRIRLEQSRSTFSANTSRGRILDGLMEQKRKGTLPGIYGRLGDLGAIDEKFDGAVSTACGPLDNIVVDTVDTAQKCIAYLKNGNLGRASFIALEKMHHLIDVARQPFDAPESVPRLYDLIRVKDERVKPAFYSGLRNTLVAENLEQATRIGYGSRTRHRIVTLKGELIEPSGTMSGGGNGCQRGRMGRNVTTDTSGNETSAKDIALMEEKMQQLTEQCSQLRQKKQTLEDELVELNKLTRDGTTNLQKWKMEIRASEEQQKTLKEQINIQEKKVADSMADKKQVKAMEMSIAEKRKAYDAATETASKIQSKVQKVHSQIMELTEGKMSKAREKLDAFTSQISKVSSEKTKLGVAIKTSERNAKKSEDKIATLEQEVKDAEDDLRKLQERRKEIEEEAMNLKSSQQTLEATEKEMNTKLVNLKSERDAALKEENKVRAEKIDYDQKMEKFDEAIASHRAKVEHWKREMSKIKLTAVDGNPAPEIKQIAEEELDGIRVDTFQNQITKTEAELGKMSPNLQAIADYRKKEEIYLARVAELDEVTQQRDKQRKHVDGLRKARLSEFMTGFAIITTKLKELYQMITLGGDAELELVDSLDPFSEGIVFSVRPPKKTWKNISNLSGGEKTLSSLALVFALHYYKPTPLYVMDEIDAALDFKNVSIVGNYIKERTRNAQFIIISLRSNMFELADRLVGIYKTHNTTKSVAINPNTIEKRGETENTNPASNSNTNVTAVSNVTVA</sequence>
<dbReference type="Gene3D" id="3.30.70.1620">
    <property type="match status" value="1"/>
</dbReference>
<name>E9HNW2_DAPPU</name>
<evidence type="ECO:0000256" key="13">
    <source>
        <dbReference type="SAM" id="MobiDB-lite"/>
    </source>
</evidence>
<feature type="region of interest" description="Disordered" evidence="13">
    <location>
        <begin position="747"/>
        <end position="774"/>
    </location>
</feature>
<evidence type="ECO:0000256" key="12">
    <source>
        <dbReference type="SAM" id="Coils"/>
    </source>
</evidence>
<organism evidence="15 16">
    <name type="scientific">Daphnia pulex</name>
    <name type="common">Water flea</name>
    <dbReference type="NCBI Taxonomy" id="6669"/>
    <lineage>
        <taxon>Eukaryota</taxon>
        <taxon>Metazoa</taxon>
        <taxon>Ecdysozoa</taxon>
        <taxon>Arthropoda</taxon>
        <taxon>Crustacea</taxon>
        <taxon>Branchiopoda</taxon>
        <taxon>Diplostraca</taxon>
        <taxon>Cladocera</taxon>
        <taxon>Anomopoda</taxon>
        <taxon>Daphniidae</taxon>
        <taxon>Daphnia</taxon>
    </lineage>
</organism>
<keyword evidence="3" id="KW-0132">Cell division</keyword>
<dbReference type="FunFam" id="3.40.50.300:FF:000481">
    <property type="entry name" value="Structural maintenance of chromosomes 4"/>
    <property type="match status" value="1"/>
</dbReference>
<feature type="compositionally biased region" description="Basic and acidic residues" evidence="13">
    <location>
        <begin position="1"/>
        <end position="35"/>
    </location>
</feature>
<dbReference type="Gene3D" id="3.40.50.300">
    <property type="entry name" value="P-loop containing nucleotide triphosphate hydrolases"/>
    <property type="match status" value="2"/>
</dbReference>
<dbReference type="HOGENOM" id="CLU_001042_4_1_1"/>
<dbReference type="InParanoid" id="E9HNW2"/>
<evidence type="ECO:0000313" key="15">
    <source>
        <dbReference type="EMBL" id="EFX66580.1"/>
    </source>
</evidence>
<dbReference type="GO" id="GO:0051301">
    <property type="term" value="P:cell division"/>
    <property type="evidence" value="ECO:0007669"/>
    <property type="project" value="UniProtKB-KW"/>
</dbReference>
<dbReference type="Proteomes" id="UP000000305">
    <property type="component" value="Unassembled WGS sequence"/>
</dbReference>
<keyword evidence="4" id="KW-0547">Nucleotide-binding</keyword>
<evidence type="ECO:0000256" key="9">
    <source>
        <dbReference type="ARBA" id="ARBA00023242"/>
    </source>
</evidence>
<feature type="compositionally biased region" description="Acidic residues" evidence="13">
    <location>
        <begin position="36"/>
        <end position="50"/>
    </location>
</feature>
<dbReference type="InterPro" id="IPR024704">
    <property type="entry name" value="SMC"/>
</dbReference>
<evidence type="ECO:0000256" key="4">
    <source>
        <dbReference type="ARBA" id="ARBA00022741"/>
    </source>
</evidence>
<dbReference type="FunCoup" id="E9HNW2">
    <property type="interactions" value="1420"/>
</dbReference>
<evidence type="ECO:0000259" key="14">
    <source>
        <dbReference type="SMART" id="SM00968"/>
    </source>
</evidence>
<feature type="compositionally biased region" description="Low complexity" evidence="13">
    <location>
        <begin position="1297"/>
        <end position="1313"/>
    </location>
</feature>
<evidence type="ECO:0000256" key="10">
    <source>
        <dbReference type="ARBA" id="ARBA00023306"/>
    </source>
</evidence>
<dbReference type="OrthoDB" id="5575062at2759"/>
<dbReference type="EMBL" id="GL732699">
    <property type="protein sequence ID" value="EFX66580.1"/>
    <property type="molecule type" value="Genomic_DNA"/>
</dbReference>
<accession>E9HNW2</accession>
<comment type="subcellular location">
    <subcellularLocation>
        <location evidence="1 11">Nucleus</location>
    </subcellularLocation>
</comment>
<feature type="coiled-coil region" evidence="12">
    <location>
        <begin position="332"/>
        <end position="394"/>
    </location>
</feature>
<keyword evidence="5" id="KW-0498">Mitosis</keyword>
<dbReference type="FunFam" id="3.40.50.300:FF:000585">
    <property type="entry name" value="Structural maintenance of chromosomes 4"/>
    <property type="match status" value="1"/>
</dbReference>
<evidence type="ECO:0000313" key="16">
    <source>
        <dbReference type="Proteomes" id="UP000000305"/>
    </source>
</evidence>
<gene>
    <name evidence="15" type="ORF">DAPPUDRAFT_347345</name>
</gene>
<dbReference type="STRING" id="6669.E9HNW2"/>